<proteinExistence type="predicted"/>
<accession>A0A916YB45</accession>
<name>A0A916YB45_9HYPH</name>
<gene>
    <name evidence="1" type="ORF">GCM10011335_46260</name>
</gene>
<evidence type="ECO:0000313" key="2">
    <source>
        <dbReference type="Proteomes" id="UP000613160"/>
    </source>
</evidence>
<dbReference type="RefSeq" id="WP_188854811.1">
    <property type="nucleotide sequence ID" value="NZ_BMJJ01000014.1"/>
</dbReference>
<keyword evidence="2" id="KW-1185">Reference proteome</keyword>
<dbReference type="EMBL" id="BMJJ01000014">
    <property type="protein sequence ID" value="GGD38278.1"/>
    <property type="molecule type" value="Genomic_DNA"/>
</dbReference>
<evidence type="ECO:0000313" key="1">
    <source>
        <dbReference type="EMBL" id="GGD38278.1"/>
    </source>
</evidence>
<reference evidence="1" key="1">
    <citation type="journal article" date="2014" name="Int. J. Syst. Evol. Microbiol.">
        <title>Complete genome sequence of Corynebacterium casei LMG S-19264T (=DSM 44701T), isolated from a smear-ripened cheese.</title>
        <authorList>
            <consortium name="US DOE Joint Genome Institute (JGI-PGF)"/>
            <person name="Walter F."/>
            <person name="Albersmeier A."/>
            <person name="Kalinowski J."/>
            <person name="Ruckert C."/>
        </authorList>
    </citation>
    <scope>NUCLEOTIDE SEQUENCE</scope>
    <source>
        <strain evidence="1">CGMCC 1.15493</strain>
    </source>
</reference>
<dbReference type="Proteomes" id="UP000613160">
    <property type="component" value="Unassembled WGS sequence"/>
</dbReference>
<comment type="caution">
    <text evidence="1">The sequence shown here is derived from an EMBL/GenBank/DDBJ whole genome shotgun (WGS) entry which is preliminary data.</text>
</comment>
<protein>
    <submittedName>
        <fullName evidence="1">Uncharacterized protein</fullName>
    </submittedName>
</protein>
<dbReference type="AlphaFoldDB" id="A0A916YB45"/>
<sequence>MQHADSTPEPVHSSNDILLAISERGVEDMQNFIKIVEALLLEHALSLVGKDLPASLKCMEGVNEIPSFLPHLRITAALYIQATATEDAPDLDVSNRN</sequence>
<reference evidence="1" key="2">
    <citation type="submission" date="2020-09" db="EMBL/GenBank/DDBJ databases">
        <authorList>
            <person name="Sun Q."/>
            <person name="Zhou Y."/>
        </authorList>
    </citation>
    <scope>NUCLEOTIDE SEQUENCE</scope>
    <source>
        <strain evidence="1">CGMCC 1.15493</strain>
    </source>
</reference>
<organism evidence="1 2">
    <name type="scientific">Aureimonas glaciei</name>
    <dbReference type="NCBI Taxonomy" id="1776957"/>
    <lineage>
        <taxon>Bacteria</taxon>
        <taxon>Pseudomonadati</taxon>
        <taxon>Pseudomonadota</taxon>
        <taxon>Alphaproteobacteria</taxon>
        <taxon>Hyphomicrobiales</taxon>
        <taxon>Aurantimonadaceae</taxon>
        <taxon>Aureimonas</taxon>
    </lineage>
</organism>